<keyword evidence="3 5" id="KW-0805">Transcription regulation</keyword>
<evidence type="ECO:0000256" key="3">
    <source>
        <dbReference type="ARBA" id="ARBA00023015"/>
    </source>
</evidence>
<dbReference type="PRINTS" id="PR00338">
    <property type="entry name" value="NUSGTNSCPFCT"/>
</dbReference>
<keyword evidence="11" id="KW-1185">Reference proteome</keyword>
<proteinExistence type="inferred from homology"/>
<comment type="similarity">
    <text evidence="5 7">Belongs to the NusG family.</text>
</comment>
<dbReference type="GO" id="GO:0006354">
    <property type="term" value="P:DNA-templated transcription elongation"/>
    <property type="evidence" value="ECO:0007669"/>
    <property type="project" value="UniProtKB-UniRule"/>
</dbReference>
<feature type="domain" description="KOW" evidence="9">
    <location>
        <begin position="140"/>
        <end position="167"/>
    </location>
</feature>
<dbReference type="SMART" id="SM00738">
    <property type="entry name" value="NGN"/>
    <property type="match status" value="1"/>
</dbReference>
<dbReference type="Pfam" id="PF02357">
    <property type="entry name" value="NusG"/>
    <property type="match status" value="1"/>
</dbReference>
<dbReference type="OrthoDB" id="9809075at2"/>
<accession>L7VJD1</accession>
<protein>
    <recommendedName>
        <fullName evidence="5 6">Transcription termination/antitermination protein NusG</fullName>
    </recommendedName>
</protein>
<dbReference type="InterPro" id="IPR014722">
    <property type="entry name" value="Rib_uL2_dom2"/>
</dbReference>
<dbReference type="STRING" id="1133592.ASNER_020"/>
<dbReference type="GO" id="GO:0005829">
    <property type="term" value="C:cytosol"/>
    <property type="evidence" value="ECO:0007669"/>
    <property type="project" value="TreeGrafter"/>
</dbReference>
<comment type="function">
    <text evidence="5 7">Participates in transcription elongation, termination and antitermination.</text>
</comment>
<dbReference type="CDD" id="cd06091">
    <property type="entry name" value="KOW_NusG"/>
    <property type="match status" value="1"/>
</dbReference>
<dbReference type="AlphaFoldDB" id="L7VJD1"/>
<evidence type="ECO:0000259" key="9">
    <source>
        <dbReference type="SMART" id="SM00739"/>
    </source>
</evidence>
<evidence type="ECO:0000256" key="4">
    <source>
        <dbReference type="ARBA" id="ARBA00023163"/>
    </source>
</evidence>
<dbReference type="InterPro" id="IPR047050">
    <property type="entry name" value="NGN"/>
</dbReference>
<evidence type="ECO:0000256" key="6">
    <source>
        <dbReference type="NCBIfam" id="TIGR00922"/>
    </source>
</evidence>
<keyword evidence="1 5" id="KW-0806">Transcription termination</keyword>
<evidence type="ECO:0000256" key="5">
    <source>
        <dbReference type="HAMAP-Rule" id="MF_00948"/>
    </source>
</evidence>
<feature type="domain" description="NusG-like N-terminal" evidence="8">
    <location>
        <begin position="17"/>
        <end position="127"/>
    </location>
</feature>
<dbReference type="EMBL" id="CP003263">
    <property type="protein sequence ID" value="AGC66807.1"/>
    <property type="molecule type" value="Genomic_DNA"/>
</dbReference>
<dbReference type="Gene3D" id="3.30.70.940">
    <property type="entry name" value="NusG, N-terminal domain"/>
    <property type="match status" value="1"/>
</dbReference>
<evidence type="ECO:0000313" key="10">
    <source>
        <dbReference type="EMBL" id="AGC66807.1"/>
    </source>
</evidence>
<name>L7VJD1_9FLAO</name>
<dbReference type="GO" id="GO:0006353">
    <property type="term" value="P:DNA-templated transcription termination"/>
    <property type="evidence" value="ECO:0007669"/>
    <property type="project" value="UniProtKB-UniRule"/>
</dbReference>
<dbReference type="SMART" id="SM00739">
    <property type="entry name" value="KOW"/>
    <property type="match status" value="1"/>
</dbReference>
<evidence type="ECO:0000256" key="1">
    <source>
        <dbReference type="ARBA" id="ARBA00022472"/>
    </source>
</evidence>
<dbReference type="PATRIC" id="fig|1133592.3.peg.15"/>
<keyword evidence="4 5" id="KW-0804">Transcription</keyword>
<dbReference type="GO" id="GO:0032784">
    <property type="term" value="P:regulation of DNA-templated transcription elongation"/>
    <property type="evidence" value="ECO:0007669"/>
    <property type="project" value="InterPro"/>
</dbReference>
<keyword evidence="2 5" id="KW-0889">Transcription antitermination</keyword>
<dbReference type="InterPro" id="IPR036735">
    <property type="entry name" value="NGN_dom_sf"/>
</dbReference>
<dbReference type="InterPro" id="IPR043425">
    <property type="entry name" value="NusG-like"/>
</dbReference>
<evidence type="ECO:0000256" key="2">
    <source>
        <dbReference type="ARBA" id="ARBA00022814"/>
    </source>
</evidence>
<dbReference type="InterPro" id="IPR006645">
    <property type="entry name" value="NGN-like_dom"/>
</dbReference>
<organism evidence="10 11">
    <name type="scientific">Candidatus Uzinura diaspidicola str. ASNER</name>
    <dbReference type="NCBI Taxonomy" id="1133592"/>
    <lineage>
        <taxon>Bacteria</taxon>
        <taxon>Pseudomonadati</taxon>
        <taxon>Bacteroidota</taxon>
        <taxon>Flavobacteriia</taxon>
        <taxon>Flavobacteriales</taxon>
        <taxon>Candidatus Uzinura</taxon>
    </lineage>
</organism>
<sequence length="194" mass="22698">MRYLSVYYKGFFLRTMHKNWYIIKTISGHENKVKYYLETEIRNSYQKDNIGNIIIPVEKFLQMRNGNKILIERIYFPGYIIIEAFLSIEILHSIKNIPGVIHFLTEKISGKPIPMKKQDITDLLVKVYVLSEAEPQLRISFSLGEKVKVIEGPFKGFYGTIDTINEEKQRMSITVLIFGRKTPLDINFSQVDKI</sequence>
<dbReference type="Gene3D" id="2.30.30.30">
    <property type="match status" value="1"/>
</dbReference>
<evidence type="ECO:0000259" key="8">
    <source>
        <dbReference type="SMART" id="SM00738"/>
    </source>
</evidence>
<dbReference type="SUPFAM" id="SSF50104">
    <property type="entry name" value="Translation proteins SH3-like domain"/>
    <property type="match status" value="1"/>
</dbReference>
<reference evidence="10 11" key="1">
    <citation type="journal article" date="2013" name="Environ. Microbiol.">
        <title>The nutrient supplying capabilities of Uzinura, an endosymbiont of armoured scale insects.</title>
        <authorList>
            <person name="Sabree Z.L."/>
            <person name="Huang C.Y."/>
            <person name="Okusu A."/>
            <person name="Moran N.A."/>
            <person name="Normark B.B."/>
        </authorList>
    </citation>
    <scope>NUCLEOTIDE SEQUENCE [LARGE SCALE GENOMIC DNA]</scope>
    <source>
        <strain evidence="10 11">ASNER</strain>
    </source>
</reference>
<evidence type="ECO:0000313" key="11">
    <source>
        <dbReference type="Proteomes" id="UP000011174"/>
    </source>
</evidence>
<gene>
    <name evidence="5 10" type="primary">nusG</name>
    <name evidence="10" type="ORF">ASNER_020</name>
</gene>
<dbReference type="InterPro" id="IPR001062">
    <property type="entry name" value="Transcrpt_antiterm_NusG"/>
</dbReference>
<evidence type="ECO:0000256" key="7">
    <source>
        <dbReference type="RuleBase" id="RU000538"/>
    </source>
</evidence>
<dbReference type="GO" id="GO:0031564">
    <property type="term" value="P:transcription antitermination"/>
    <property type="evidence" value="ECO:0007669"/>
    <property type="project" value="UniProtKB-UniRule"/>
</dbReference>
<dbReference type="Proteomes" id="UP000011174">
    <property type="component" value="Chromosome"/>
</dbReference>
<dbReference type="CDD" id="cd09891">
    <property type="entry name" value="NGN_Bact_1"/>
    <property type="match status" value="1"/>
</dbReference>
<dbReference type="HOGENOM" id="CLU_067287_1_0_10"/>
<dbReference type="NCBIfam" id="TIGR00922">
    <property type="entry name" value="nusG"/>
    <property type="match status" value="1"/>
</dbReference>
<dbReference type="KEGG" id="udi:ASNER_020"/>
<dbReference type="PANTHER" id="PTHR30265">
    <property type="entry name" value="RHO-INTERACTING TRANSCRIPTION TERMINATION FACTOR NUSG"/>
    <property type="match status" value="1"/>
</dbReference>
<dbReference type="Pfam" id="PF00467">
    <property type="entry name" value="KOW"/>
    <property type="match status" value="1"/>
</dbReference>
<dbReference type="InterPro" id="IPR005824">
    <property type="entry name" value="KOW"/>
</dbReference>
<dbReference type="PANTHER" id="PTHR30265:SF2">
    <property type="entry name" value="TRANSCRIPTION TERMINATION_ANTITERMINATION PROTEIN NUSG"/>
    <property type="match status" value="1"/>
</dbReference>
<dbReference type="InterPro" id="IPR008991">
    <property type="entry name" value="Translation_prot_SH3-like_sf"/>
</dbReference>
<dbReference type="SUPFAM" id="SSF82679">
    <property type="entry name" value="N-utilization substance G protein NusG, N-terminal domain"/>
    <property type="match status" value="1"/>
</dbReference>
<dbReference type="HAMAP" id="MF_00948">
    <property type="entry name" value="NusG"/>
    <property type="match status" value="1"/>
</dbReference>